<organism evidence="2 3">
    <name type="scientific">Paracoccus lichenicola</name>
    <dbReference type="NCBI Taxonomy" id="2665644"/>
    <lineage>
        <taxon>Bacteria</taxon>
        <taxon>Pseudomonadati</taxon>
        <taxon>Pseudomonadota</taxon>
        <taxon>Alphaproteobacteria</taxon>
        <taxon>Rhodobacterales</taxon>
        <taxon>Paracoccaceae</taxon>
        <taxon>Paracoccus</taxon>
    </lineage>
</organism>
<accession>A0A6L6HUN9</accession>
<dbReference type="GO" id="GO:0009882">
    <property type="term" value="F:blue light photoreceptor activity"/>
    <property type="evidence" value="ECO:0007669"/>
    <property type="project" value="InterPro"/>
</dbReference>
<feature type="domain" description="BLUF" evidence="1">
    <location>
        <begin position="10"/>
        <end position="101"/>
    </location>
</feature>
<comment type="caution">
    <text evidence="2">The sequence shown here is derived from an EMBL/GenBank/DDBJ whole genome shotgun (WGS) entry which is preliminary data.</text>
</comment>
<dbReference type="PROSITE" id="PS50925">
    <property type="entry name" value="BLUF"/>
    <property type="match status" value="1"/>
</dbReference>
<evidence type="ECO:0000313" key="3">
    <source>
        <dbReference type="Proteomes" id="UP000481417"/>
    </source>
</evidence>
<keyword evidence="3" id="KW-1185">Reference proteome</keyword>
<evidence type="ECO:0000259" key="1">
    <source>
        <dbReference type="PROSITE" id="PS50925"/>
    </source>
</evidence>
<dbReference type="Proteomes" id="UP000481417">
    <property type="component" value="Unassembled WGS sequence"/>
</dbReference>
<reference evidence="2 3" key="1">
    <citation type="submission" date="2019-11" db="EMBL/GenBank/DDBJ databases">
        <authorList>
            <person name="Lang L."/>
        </authorList>
    </citation>
    <scope>NUCLEOTIDE SEQUENCE [LARGE SCALE GENOMIC DNA]</scope>
    <source>
        <strain evidence="2 3">YIM 132242</strain>
    </source>
</reference>
<dbReference type="RefSeq" id="WP_154766061.1">
    <property type="nucleotide sequence ID" value="NZ_WMBT01000022.1"/>
</dbReference>
<dbReference type="Pfam" id="PF04940">
    <property type="entry name" value="BLUF"/>
    <property type="match status" value="1"/>
</dbReference>
<dbReference type="InterPro" id="IPR036046">
    <property type="entry name" value="Acylphosphatase-like_dom_sf"/>
</dbReference>
<dbReference type="InterPro" id="IPR007024">
    <property type="entry name" value="BLUF_domain"/>
</dbReference>
<dbReference type="AlphaFoldDB" id="A0A6L6HUN9"/>
<gene>
    <name evidence="2" type="ORF">GIY56_17010</name>
</gene>
<dbReference type="SUPFAM" id="SSF54975">
    <property type="entry name" value="Acylphosphatase/BLUF domain-like"/>
    <property type="match status" value="1"/>
</dbReference>
<dbReference type="GO" id="GO:0071949">
    <property type="term" value="F:FAD binding"/>
    <property type="evidence" value="ECO:0007669"/>
    <property type="project" value="InterPro"/>
</dbReference>
<name>A0A6L6HUN9_9RHOB</name>
<dbReference type="SMART" id="SM01034">
    <property type="entry name" value="BLUF"/>
    <property type="match status" value="1"/>
</dbReference>
<proteinExistence type="predicted"/>
<protein>
    <recommendedName>
        <fullName evidence="1">BLUF domain-containing protein</fullName>
    </recommendedName>
</protein>
<dbReference type="EMBL" id="WMBT01000022">
    <property type="protein sequence ID" value="MTE01991.1"/>
    <property type="molecule type" value="Genomic_DNA"/>
</dbReference>
<dbReference type="Gene3D" id="3.30.70.100">
    <property type="match status" value="1"/>
</dbReference>
<sequence length="141" mass="16678">MFRSLPDDRLGYCLYRSVARPDLDRRSILAILDKARQRNRQIGVTGCLHFENGIFYQWIEGPWRCIFRLVEALRDDGRHMDMTILDQASLDQRLFQDWDMRFSDPEAASLFDWLADWRSKSGDQAAYVERVRAFLQSVDAR</sequence>
<evidence type="ECO:0000313" key="2">
    <source>
        <dbReference type="EMBL" id="MTE01991.1"/>
    </source>
</evidence>